<dbReference type="EMBL" id="OFSM01000018">
    <property type="protein sequence ID" value="SOY30708.1"/>
    <property type="molecule type" value="Genomic_DNA"/>
</dbReference>
<dbReference type="PROSITE" id="PS51257">
    <property type="entry name" value="PROKAR_LIPOPROTEIN"/>
    <property type="match status" value="1"/>
</dbReference>
<dbReference type="OrthoDB" id="362670at2"/>
<feature type="chain" id="PRO_5014449565" evidence="1">
    <location>
        <begin position="31"/>
        <end position="556"/>
    </location>
</feature>
<dbReference type="SUPFAM" id="SSF53850">
    <property type="entry name" value="Periplasmic binding protein-like II"/>
    <property type="match status" value="1"/>
</dbReference>
<evidence type="ECO:0000256" key="1">
    <source>
        <dbReference type="SAM" id="SignalP"/>
    </source>
</evidence>
<dbReference type="Gene3D" id="3.40.190.10">
    <property type="entry name" value="Periplasmic binding protein-like II"/>
    <property type="match status" value="2"/>
</dbReference>
<organism evidence="2 3">
    <name type="scientific">Acetatifactor muris</name>
    <dbReference type="NCBI Taxonomy" id="879566"/>
    <lineage>
        <taxon>Bacteria</taxon>
        <taxon>Bacillati</taxon>
        <taxon>Bacillota</taxon>
        <taxon>Clostridia</taxon>
        <taxon>Lachnospirales</taxon>
        <taxon>Lachnospiraceae</taxon>
        <taxon>Acetatifactor</taxon>
    </lineage>
</organism>
<keyword evidence="2" id="KW-0449">Lipoprotein</keyword>
<dbReference type="Proteomes" id="UP000236311">
    <property type="component" value="Unassembled WGS sequence"/>
</dbReference>
<keyword evidence="3" id="KW-1185">Reference proteome</keyword>
<protein>
    <submittedName>
        <fullName evidence="2">Lipoprotein LipO</fullName>
    </submittedName>
</protein>
<evidence type="ECO:0000313" key="3">
    <source>
        <dbReference type="Proteomes" id="UP000236311"/>
    </source>
</evidence>
<reference evidence="2 3" key="1">
    <citation type="submission" date="2018-01" db="EMBL/GenBank/DDBJ databases">
        <authorList>
            <person name="Gaut B.S."/>
            <person name="Morton B.R."/>
            <person name="Clegg M.T."/>
            <person name="Duvall M.R."/>
        </authorList>
    </citation>
    <scope>NUCLEOTIDE SEQUENCE [LARGE SCALE GENOMIC DNA]</scope>
    <source>
        <strain evidence="2">GP69</strain>
    </source>
</reference>
<dbReference type="AlphaFoldDB" id="A0A2K4ZJQ4"/>
<sequence length="556" mass="63208">MNRNRHNRICSFFLCFAMCLSVCGCSSEEADTMPDRSVLPSSLQALSFEEHMDISVGYWDIDAMTKTTQPDGMTQYIEELFNITLHPMSVTWTNYKERYQFLSFTNSLPDMFATITLSSTDNNDSATYSDLVSSGSIRSLPEDMSAYPILSGMLEAAPSIRYTDGRYYAIPRISYMDPILGAMDAAVLVRRDWMNNLGYDDPQNFEEFAELTAAFANNDPDGNGLDDTIGYNVNNRNALGKWVILGIAPECNVYSWVEEDGRFVPSWTTDAFKDVVSAYRYLYETGGLDPAFYSKSPTTILNDFASGRLGAMEYKSFPMSLMDLKEEWDILNDRPFEECVDILPVFPAPDGVRYSNSSNLFWSETYISSSVDDAKLERILALFEFLMSEEGQAFCHYGIEGEDYIRLESGEYHCLLDLTSAEGNPVSLSTALAEKYPSSSLFVNLATWDICDWNSLELNEMNSLLYGEHCMTLSNKSAIWFRDNTTQLERPYAFLNFPKEATDLFSTNRAFEAFVDCVIGDQDAVAMWEDVLEEMRGNGLEEYINRQNQLYREYLE</sequence>
<accession>A0A2K4ZJQ4</accession>
<gene>
    <name evidence="2" type="primary">lipO_21</name>
    <name evidence="2" type="ORF">AMURIS_03439</name>
</gene>
<keyword evidence="1" id="KW-0732">Signal</keyword>
<dbReference type="RefSeq" id="WP_146040098.1">
    <property type="nucleotide sequence ID" value="NZ_JANJZD010000018.1"/>
</dbReference>
<name>A0A2K4ZJQ4_9FIRM</name>
<feature type="signal peptide" evidence="1">
    <location>
        <begin position="1"/>
        <end position="30"/>
    </location>
</feature>
<proteinExistence type="predicted"/>
<evidence type="ECO:0000313" key="2">
    <source>
        <dbReference type="EMBL" id="SOY30708.1"/>
    </source>
</evidence>